<keyword evidence="2" id="KW-0472">Membrane</keyword>
<reference evidence="5 6" key="1">
    <citation type="submission" date="2020-03" db="EMBL/GenBank/DDBJ databases">
        <title>WGS of actinomycetes isolated from Thailand.</title>
        <authorList>
            <person name="Thawai C."/>
        </authorList>
    </citation>
    <scope>NUCLEOTIDE SEQUENCE [LARGE SCALE GENOMIC DNA]</scope>
    <source>
        <strain evidence="5 6">PRB2-1</strain>
    </source>
</reference>
<keyword evidence="2" id="KW-0812">Transmembrane</keyword>
<feature type="region of interest" description="Disordered" evidence="1">
    <location>
        <begin position="40"/>
        <end position="60"/>
    </location>
</feature>
<feature type="signal peptide" evidence="3">
    <location>
        <begin position="1"/>
        <end position="33"/>
    </location>
</feature>
<dbReference type="SUPFAM" id="SSF53300">
    <property type="entry name" value="vWA-like"/>
    <property type="match status" value="1"/>
</dbReference>
<feature type="transmembrane region" description="Helical" evidence="2">
    <location>
        <begin position="640"/>
        <end position="660"/>
    </location>
</feature>
<organism evidence="5 6">
    <name type="scientific">Actinacidiphila epipremni</name>
    <dbReference type="NCBI Taxonomy" id="2053013"/>
    <lineage>
        <taxon>Bacteria</taxon>
        <taxon>Bacillati</taxon>
        <taxon>Actinomycetota</taxon>
        <taxon>Actinomycetes</taxon>
        <taxon>Kitasatosporales</taxon>
        <taxon>Streptomycetaceae</taxon>
        <taxon>Actinacidiphila</taxon>
    </lineage>
</organism>
<evidence type="ECO:0000256" key="2">
    <source>
        <dbReference type="SAM" id="Phobius"/>
    </source>
</evidence>
<dbReference type="SMART" id="SM00327">
    <property type="entry name" value="VWA"/>
    <property type="match status" value="1"/>
</dbReference>
<feature type="compositionally biased region" description="Low complexity" evidence="1">
    <location>
        <begin position="611"/>
        <end position="628"/>
    </location>
</feature>
<dbReference type="RefSeq" id="WP_167981863.1">
    <property type="nucleotide sequence ID" value="NZ_JAATEJ010000003.1"/>
</dbReference>
<sequence>MGRRPPPGRLRALPAAGLLCAAVSLLGAPAAVAAPPGTVPGSAPGTASGSAPGLAPRSAPAQDGSLVMVLDSSGSMAGPDGSGHTRIESARTAVDSVADALPDGYPTGLRVYGAGKTHGCDDTSLARPVTALDRAAVKAAVGAVSPKGDTPTALALTKAAADLPAKGRRTILLISDGESDCGAPEPCDVAAQLAGDGLDLRIDTVGFQVRGAAKDELECIAKAGHGAYYDAPDAAALARQLVRASQLSAEAYRMAGTPVTGGATPAAAPALAPGQYTDTIGPGETRWYAVTLDAASTADLSATAAPQPGVPVGYGDGLELKLTGTGTYAFTCDTGTAHFGQDEGAMTLTGAVSRVPSHDHRDDCDKAGRYLLAVHRTSAATSDPGRWPVELRFDEETPLPAGTVPAAARTDYGTAPAPLTGTPQDVAGGTGFNDATTLTKGVWRDRLLPGQTRYYKVHVGWGQQLTYAAEFANEPVIDKAAAASTFVRTSAYAPGRLPLRDASGASDDRSYTGSPVAVGVGTVPVTWTNRWVDEGDAEAVHSAGDYWIALGLGPDAAQLARNTAVGVILRVNVTGTELSGPQYQAPPLAAQGDAARGAGDGKGAGPGPAGAGSMAGASAGASGTSGASGPSGGGLRGMDLVAAGTGGAVALAGIGVAALVHRLRSRTARGGA</sequence>
<comment type="caution">
    <text evidence="5">The sequence shown here is derived from an EMBL/GenBank/DDBJ whole genome shotgun (WGS) entry which is preliminary data.</text>
</comment>
<evidence type="ECO:0000313" key="6">
    <source>
        <dbReference type="Proteomes" id="UP000734511"/>
    </source>
</evidence>
<feature type="chain" id="PRO_5047072124" evidence="3">
    <location>
        <begin position="34"/>
        <end position="672"/>
    </location>
</feature>
<feature type="compositionally biased region" description="Gly residues" evidence="1">
    <location>
        <begin position="598"/>
        <end position="610"/>
    </location>
</feature>
<proteinExistence type="predicted"/>
<evidence type="ECO:0000256" key="1">
    <source>
        <dbReference type="SAM" id="MobiDB-lite"/>
    </source>
</evidence>
<evidence type="ECO:0000259" key="4">
    <source>
        <dbReference type="PROSITE" id="PS50234"/>
    </source>
</evidence>
<accession>A0ABX0ZKL6</accession>
<dbReference type="InterPro" id="IPR036465">
    <property type="entry name" value="vWFA_dom_sf"/>
</dbReference>
<protein>
    <submittedName>
        <fullName evidence="5">VWA domain-containing protein</fullName>
    </submittedName>
</protein>
<keyword evidence="6" id="KW-1185">Reference proteome</keyword>
<dbReference type="EMBL" id="JAATEJ010000003">
    <property type="protein sequence ID" value="NJP43017.1"/>
    <property type="molecule type" value="Genomic_DNA"/>
</dbReference>
<dbReference type="PROSITE" id="PS50234">
    <property type="entry name" value="VWFA"/>
    <property type="match status" value="1"/>
</dbReference>
<feature type="region of interest" description="Disordered" evidence="1">
    <location>
        <begin position="580"/>
        <end position="631"/>
    </location>
</feature>
<evidence type="ECO:0000256" key="3">
    <source>
        <dbReference type="SAM" id="SignalP"/>
    </source>
</evidence>
<dbReference type="Pfam" id="PF13519">
    <property type="entry name" value="VWA_2"/>
    <property type="match status" value="1"/>
</dbReference>
<keyword evidence="3" id="KW-0732">Signal</keyword>
<feature type="domain" description="VWFA" evidence="4">
    <location>
        <begin position="65"/>
        <end position="247"/>
    </location>
</feature>
<dbReference type="Proteomes" id="UP000734511">
    <property type="component" value="Unassembled WGS sequence"/>
</dbReference>
<name>A0ABX0ZKL6_9ACTN</name>
<dbReference type="Gene3D" id="3.40.50.410">
    <property type="entry name" value="von Willebrand factor, type A domain"/>
    <property type="match status" value="1"/>
</dbReference>
<keyword evidence="2" id="KW-1133">Transmembrane helix</keyword>
<dbReference type="InterPro" id="IPR002035">
    <property type="entry name" value="VWF_A"/>
</dbReference>
<evidence type="ECO:0000313" key="5">
    <source>
        <dbReference type="EMBL" id="NJP43017.1"/>
    </source>
</evidence>
<gene>
    <name evidence="5" type="ORF">HCN08_06280</name>
</gene>